<dbReference type="RefSeq" id="WP_367844987.1">
    <property type="nucleotide sequence ID" value="NZ_JBFOHL010000008.1"/>
</dbReference>
<proteinExistence type="predicted"/>
<evidence type="ECO:0000256" key="1">
    <source>
        <dbReference type="SAM" id="MobiDB-lite"/>
    </source>
</evidence>
<name>A0ABV3QS37_9GAMM</name>
<comment type="caution">
    <text evidence="2">The sequence shown here is derived from an EMBL/GenBank/DDBJ whole genome shotgun (WGS) entry which is preliminary data.</text>
</comment>
<dbReference type="Proteomes" id="UP001556170">
    <property type="component" value="Unassembled WGS sequence"/>
</dbReference>
<gene>
    <name evidence="2" type="ORF">ABQJ56_10620</name>
</gene>
<sequence length="390" mass="42650">MRPLVSPGAISSCTQGGRRTESAGAALGNPEPMEMHGVVLDDRYETVEGRLERDRDTVIGLWRGQIGWQDQLERMYDVFYLGCPFGRPQLQLLRHRASGEIVGTIGVGPRPMLWQGRELRAGVISHFTVLPKHRSLKPALGLARTMAASSLDRFEFAYGLTNAQGGAVCRRAGFSVPARLSRHVKVLRYRGYVPRVLPGPLGRAGGALLDSAVAAGRKLRAPGRRSGLHVAWTDTVDPRMPALWEQSEHGNGLSTMRTAAMLEWRFLHLPAVRRRFLLVAPAPGAPLLAWFACETNVRAPGFMTVTDAWFAGGVREADRRAIRELCRMGYEGGYEAIEVRLAVAASVLGAWRGEGFAARGEQPLFIAGMDPRRAGDIGAGMYLTDIEQDG</sequence>
<protein>
    <recommendedName>
        <fullName evidence="4">N-acetyltransferase domain-containing protein</fullName>
    </recommendedName>
</protein>
<reference evidence="2 3" key="1">
    <citation type="submission" date="2024-06" db="EMBL/GenBank/DDBJ databases">
        <authorList>
            <person name="Woo H."/>
        </authorList>
    </citation>
    <scope>NUCLEOTIDE SEQUENCE [LARGE SCALE GENOMIC DNA]</scope>
    <source>
        <strain evidence="2 3">S2-g</strain>
    </source>
</reference>
<evidence type="ECO:0000313" key="3">
    <source>
        <dbReference type="Proteomes" id="UP001556170"/>
    </source>
</evidence>
<accession>A0ABV3QS37</accession>
<organism evidence="2 3">
    <name type="scientific">Rhodanobacter geophilus</name>
    <dbReference type="NCBI Taxonomy" id="3162488"/>
    <lineage>
        <taxon>Bacteria</taxon>
        <taxon>Pseudomonadati</taxon>
        <taxon>Pseudomonadota</taxon>
        <taxon>Gammaproteobacteria</taxon>
        <taxon>Lysobacterales</taxon>
        <taxon>Rhodanobacteraceae</taxon>
        <taxon>Rhodanobacter</taxon>
    </lineage>
</organism>
<evidence type="ECO:0008006" key="4">
    <source>
        <dbReference type="Google" id="ProtNLM"/>
    </source>
</evidence>
<feature type="region of interest" description="Disordered" evidence="1">
    <location>
        <begin position="1"/>
        <end position="32"/>
    </location>
</feature>
<evidence type="ECO:0000313" key="2">
    <source>
        <dbReference type="EMBL" id="MEW9624683.1"/>
    </source>
</evidence>
<dbReference type="InterPro" id="IPR016181">
    <property type="entry name" value="Acyl_CoA_acyltransferase"/>
</dbReference>
<dbReference type="SUPFAM" id="SSF55729">
    <property type="entry name" value="Acyl-CoA N-acyltransferases (Nat)"/>
    <property type="match status" value="1"/>
</dbReference>
<keyword evidence="3" id="KW-1185">Reference proteome</keyword>
<dbReference type="EMBL" id="JBFOHL010000008">
    <property type="protein sequence ID" value="MEW9624683.1"/>
    <property type="molecule type" value="Genomic_DNA"/>
</dbReference>